<feature type="region of interest" description="Disordered" evidence="1">
    <location>
        <begin position="1"/>
        <end position="49"/>
    </location>
</feature>
<dbReference type="Proteomes" id="UP000027135">
    <property type="component" value="Unassembled WGS sequence"/>
</dbReference>
<sequence length="126" mass="13751">MGHRAGKLKKEKATNSMQQSFPPSMVSKGKSPPSPEPVPRYHLDPDVSNPGPPAIHINIILGLLRGLFHSGFPFVSVQQPNEQGTSTTSSLPGQLDPTLHRMNRIQSSVLPGFQIETFNYHGPFSP</sequence>
<evidence type="ECO:0000256" key="1">
    <source>
        <dbReference type="SAM" id="MobiDB-lite"/>
    </source>
</evidence>
<dbReference type="AlphaFoldDB" id="A0A067QF39"/>
<dbReference type="EMBL" id="KK853729">
    <property type="protein sequence ID" value="KDQ89563.1"/>
    <property type="molecule type" value="Genomic_DNA"/>
</dbReference>
<accession>A0A067QF39</accession>
<feature type="compositionally biased region" description="Basic residues" evidence="1">
    <location>
        <begin position="1"/>
        <end position="10"/>
    </location>
</feature>
<organism evidence="2 3">
    <name type="scientific">Zootermopsis nevadensis</name>
    <name type="common">Dampwood termite</name>
    <dbReference type="NCBI Taxonomy" id="136037"/>
    <lineage>
        <taxon>Eukaryota</taxon>
        <taxon>Metazoa</taxon>
        <taxon>Ecdysozoa</taxon>
        <taxon>Arthropoda</taxon>
        <taxon>Hexapoda</taxon>
        <taxon>Insecta</taxon>
        <taxon>Pterygota</taxon>
        <taxon>Neoptera</taxon>
        <taxon>Polyneoptera</taxon>
        <taxon>Dictyoptera</taxon>
        <taxon>Blattodea</taxon>
        <taxon>Blattoidea</taxon>
        <taxon>Termitoidae</taxon>
        <taxon>Termopsidae</taxon>
        <taxon>Zootermopsis</taxon>
    </lineage>
</organism>
<protein>
    <submittedName>
        <fullName evidence="2">Uncharacterized protein</fullName>
    </submittedName>
</protein>
<keyword evidence="3" id="KW-1185">Reference proteome</keyword>
<dbReference type="InParanoid" id="A0A067QF39"/>
<reference evidence="2 3" key="1">
    <citation type="journal article" date="2014" name="Nat. Commun.">
        <title>Molecular traces of alternative social organization in a termite genome.</title>
        <authorList>
            <person name="Terrapon N."/>
            <person name="Li C."/>
            <person name="Robertson H.M."/>
            <person name="Ji L."/>
            <person name="Meng X."/>
            <person name="Booth W."/>
            <person name="Chen Z."/>
            <person name="Childers C.P."/>
            <person name="Glastad K.M."/>
            <person name="Gokhale K."/>
            <person name="Gowin J."/>
            <person name="Gronenberg W."/>
            <person name="Hermansen R.A."/>
            <person name="Hu H."/>
            <person name="Hunt B.G."/>
            <person name="Huylmans A.K."/>
            <person name="Khalil S.M."/>
            <person name="Mitchell R.D."/>
            <person name="Munoz-Torres M.C."/>
            <person name="Mustard J.A."/>
            <person name="Pan H."/>
            <person name="Reese J.T."/>
            <person name="Scharf M.E."/>
            <person name="Sun F."/>
            <person name="Vogel H."/>
            <person name="Xiao J."/>
            <person name="Yang W."/>
            <person name="Yang Z."/>
            <person name="Yang Z."/>
            <person name="Zhou J."/>
            <person name="Zhu J."/>
            <person name="Brent C.S."/>
            <person name="Elsik C.G."/>
            <person name="Goodisman M.A."/>
            <person name="Liberles D.A."/>
            <person name="Roe R.M."/>
            <person name="Vargo E.L."/>
            <person name="Vilcinskas A."/>
            <person name="Wang J."/>
            <person name="Bornberg-Bauer E."/>
            <person name="Korb J."/>
            <person name="Zhang G."/>
            <person name="Liebig J."/>
        </authorList>
    </citation>
    <scope>NUCLEOTIDE SEQUENCE [LARGE SCALE GENOMIC DNA]</scope>
    <source>
        <tissue evidence="2">Whole organism</tissue>
    </source>
</reference>
<proteinExistence type="predicted"/>
<gene>
    <name evidence="2" type="ORF">L798_06689</name>
</gene>
<name>A0A067QF39_ZOONE</name>
<evidence type="ECO:0000313" key="3">
    <source>
        <dbReference type="Proteomes" id="UP000027135"/>
    </source>
</evidence>
<evidence type="ECO:0000313" key="2">
    <source>
        <dbReference type="EMBL" id="KDQ89563.1"/>
    </source>
</evidence>